<evidence type="ECO:0000256" key="3">
    <source>
        <dbReference type="ARBA" id="ARBA00022679"/>
    </source>
</evidence>
<dbReference type="OMA" id="VRMPHLS"/>
<dbReference type="InterPro" id="IPR051419">
    <property type="entry name" value="Lys/N-term_MeTrsfase_sf"/>
</dbReference>
<dbReference type="OrthoDB" id="411785at2759"/>
<feature type="domain" description="Methyltransferase" evidence="4">
    <location>
        <begin position="68"/>
        <end position="171"/>
    </location>
</feature>
<evidence type="ECO:0000256" key="2">
    <source>
        <dbReference type="ARBA" id="ARBA00022603"/>
    </source>
</evidence>
<dbReference type="VEuPathDB" id="TrichDB:TVAG_040100"/>
<dbReference type="Gene3D" id="3.40.50.150">
    <property type="entry name" value="Vaccinia Virus protein VP39"/>
    <property type="match status" value="1"/>
</dbReference>
<reference evidence="5" key="2">
    <citation type="journal article" date="2007" name="Science">
        <title>Draft genome sequence of the sexually transmitted pathogen Trichomonas vaginalis.</title>
        <authorList>
            <person name="Carlton J.M."/>
            <person name="Hirt R.P."/>
            <person name="Silva J.C."/>
            <person name="Delcher A.L."/>
            <person name="Schatz M."/>
            <person name="Zhao Q."/>
            <person name="Wortman J.R."/>
            <person name="Bidwell S.L."/>
            <person name="Alsmark U.C.M."/>
            <person name="Besteiro S."/>
            <person name="Sicheritz-Ponten T."/>
            <person name="Noel C.J."/>
            <person name="Dacks J.B."/>
            <person name="Foster P.G."/>
            <person name="Simillion C."/>
            <person name="Van de Peer Y."/>
            <person name="Miranda-Saavedra D."/>
            <person name="Barton G.J."/>
            <person name="Westrop G.D."/>
            <person name="Mueller S."/>
            <person name="Dessi D."/>
            <person name="Fiori P.L."/>
            <person name="Ren Q."/>
            <person name="Paulsen I."/>
            <person name="Zhang H."/>
            <person name="Bastida-Corcuera F.D."/>
            <person name="Simoes-Barbosa A."/>
            <person name="Brown M.T."/>
            <person name="Hayes R.D."/>
            <person name="Mukherjee M."/>
            <person name="Okumura C.Y."/>
            <person name="Schneider R."/>
            <person name="Smith A.J."/>
            <person name="Vanacova S."/>
            <person name="Villalvazo M."/>
            <person name="Haas B.J."/>
            <person name="Pertea M."/>
            <person name="Feldblyum T.V."/>
            <person name="Utterback T.R."/>
            <person name="Shu C.L."/>
            <person name="Osoegawa K."/>
            <person name="de Jong P.J."/>
            <person name="Hrdy I."/>
            <person name="Horvathova L."/>
            <person name="Zubacova Z."/>
            <person name="Dolezal P."/>
            <person name="Malik S.B."/>
            <person name="Logsdon J.M. Jr."/>
            <person name="Henze K."/>
            <person name="Gupta A."/>
            <person name="Wang C.C."/>
            <person name="Dunne R.L."/>
            <person name="Upcroft J.A."/>
            <person name="Upcroft P."/>
            <person name="White O."/>
            <person name="Salzberg S.L."/>
            <person name="Tang P."/>
            <person name="Chiu C.-H."/>
            <person name="Lee Y.-S."/>
            <person name="Embley T.M."/>
            <person name="Coombs G.H."/>
            <person name="Mottram J.C."/>
            <person name="Tachezy J."/>
            <person name="Fraser-Liggett C.M."/>
            <person name="Johnson P.J."/>
        </authorList>
    </citation>
    <scope>NUCLEOTIDE SEQUENCE [LARGE SCALE GENOMIC DNA]</scope>
    <source>
        <strain evidence="5">G3</strain>
    </source>
</reference>
<name>A2EQY4_TRIV3</name>
<dbReference type="RefSeq" id="XP_001317181.1">
    <property type="nucleotide sequence ID" value="XM_001317146.1"/>
</dbReference>
<keyword evidence="2" id="KW-0489">Methyltransferase</keyword>
<evidence type="ECO:0000259" key="4">
    <source>
        <dbReference type="Pfam" id="PF13847"/>
    </source>
</evidence>
<organism evidence="5 6">
    <name type="scientific">Trichomonas vaginalis (strain ATCC PRA-98 / G3)</name>
    <dbReference type="NCBI Taxonomy" id="412133"/>
    <lineage>
        <taxon>Eukaryota</taxon>
        <taxon>Metamonada</taxon>
        <taxon>Parabasalia</taxon>
        <taxon>Trichomonadida</taxon>
        <taxon>Trichomonadidae</taxon>
        <taxon>Trichomonas</taxon>
    </lineage>
</organism>
<dbReference type="GO" id="GO:0008168">
    <property type="term" value="F:methyltransferase activity"/>
    <property type="evidence" value="ECO:0007669"/>
    <property type="project" value="UniProtKB-KW"/>
</dbReference>
<evidence type="ECO:0000313" key="5">
    <source>
        <dbReference type="EMBL" id="EAY04958.1"/>
    </source>
</evidence>
<dbReference type="Proteomes" id="UP000001542">
    <property type="component" value="Unassembled WGS sequence"/>
</dbReference>
<dbReference type="eggNOG" id="KOG2352">
    <property type="taxonomic scope" value="Eukaryota"/>
</dbReference>
<dbReference type="SUPFAM" id="SSF53335">
    <property type="entry name" value="S-adenosyl-L-methionine-dependent methyltransferases"/>
    <property type="match status" value="1"/>
</dbReference>
<keyword evidence="3" id="KW-0808">Transferase</keyword>
<dbReference type="VEuPathDB" id="TrichDB:TVAGG3_0693540"/>
<evidence type="ECO:0000313" key="6">
    <source>
        <dbReference type="Proteomes" id="UP000001542"/>
    </source>
</evidence>
<sequence>MKSVFEAVSDDENEEEIEEEPVVREKPISWADNKYWDERYTKNPNQFEWYLPWKKLKGSLGRYIDGCTSALHVGCGTSTLGIDIQEDGVKNVLNIDTSETVIQEMSSKYERKRNKFEVGDIRNLEYRKNSFDLVIDKGTMDSMMCAETSQHDIGKMFKEISRVLKPGGTFIEISNACEELRLSYFQPTLYNWKILGVIKIPKPILKDDFYYAYIAKLNEAQE</sequence>
<reference evidence="5" key="1">
    <citation type="submission" date="2006-10" db="EMBL/GenBank/DDBJ databases">
        <authorList>
            <person name="Amadeo P."/>
            <person name="Zhao Q."/>
            <person name="Wortman J."/>
            <person name="Fraser-Liggett C."/>
            <person name="Carlton J."/>
        </authorList>
    </citation>
    <scope>NUCLEOTIDE SEQUENCE</scope>
    <source>
        <strain evidence="5">G3</strain>
    </source>
</reference>
<dbReference type="STRING" id="5722.A2EQY4"/>
<protein>
    <recommendedName>
        <fullName evidence="4">Methyltransferase domain-containing protein</fullName>
    </recommendedName>
</protein>
<evidence type="ECO:0000256" key="1">
    <source>
        <dbReference type="ARBA" id="ARBA00008361"/>
    </source>
</evidence>
<dbReference type="AlphaFoldDB" id="A2EQY4"/>
<accession>A2EQY4</accession>
<dbReference type="PANTHER" id="PTHR12176:SF79">
    <property type="entry name" value="METHYLTRANSFERASE TYPE 11 DOMAIN-CONTAINING PROTEIN"/>
    <property type="match status" value="1"/>
</dbReference>
<proteinExistence type="inferred from homology"/>
<dbReference type="KEGG" id="tva:4762823"/>
<comment type="similarity">
    <text evidence="1">Belongs to the methyltransferase superfamily.</text>
</comment>
<dbReference type="InterPro" id="IPR029063">
    <property type="entry name" value="SAM-dependent_MTases_sf"/>
</dbReference>
<dbReference type="InterPro" id="IPR025714">
    <property type="entry name" value="Methyltranfer_dom"/>
</dbReference>
<dbReference type="CDD" id="cd02440">
    <property type="entry name" value="AdoMet_MTases"/>
    <property type="match status" value="1"/>
</dbReference>
<dbReference type="GO" id="GO:0032259">
    <property type="term" value="P:methylation"/>
    <property type="evidence" value="ECO:0007669"/>
    <property type="project" value="UniProtKB-KW"/>
</dbReference>
<dbReference type="InParanoid" id="A2EQY4"/>
<dbReference type="PANTHER" id="PTHR12176">
    <property type="entry name" value="SAM-DEPENDENT METHYLTRANSFERASE SUPERFAMILY PROTEIN"/>
    <property type="match status" value="1"/>
</dbReference>
<keyword evidence="6" id="KW-1185">Reference proteome</keyword>
<dbReference type="Pfam" id="PF13847">
    <property type="entry name" value="Methyltransf_31"/>
    <property type="match status" value="1"/>
</dbReference>
<dbReference type="SMR" id="A2EQY4"/>
<dbReference type="FunFam" id="3.40.50.150:FF:000217">
    <property type="entry name" value="Methyltransferase protein 13"/>
    <property type="match status" value="1"/>
</dbReference>
<gene>
    <name evidence="5" type="ORF">TVAG_040100</name>
</gene>
<dbReference type="EMBL" id="DS113461">
    <property type="protein sequence ID" value="EAY04958.1"/>
    <property type="molecule type" value="Genomic_DNA"/>
</dbReference>